<proteinExistence type="evidence at transcript level"/>
<evidence type="ECO:0000313" key="1">
    <source>
        <dbReference type="EMBL" id="JAN95419.1"/>
    </source>
</evidence>
<reference evidence="1" key="1">
    <citation type="journal article" date="2016" name="PLoS ONE">
        <title>A Deep Insight into the Sialome of Male and Female Aedes aegypti Mosquitoes.</title>
        <authorList>
            <person name="Ribeiro J.M."/>
            <person name="Martin-Martin I."/>
            <person name="Arca B."/>
            <person name="Calvo E."/>
        </authorList>
    </citation>
    <scope>NUCLEOTIDE SEQUENCE</scope>
    <source>
        <strain evidence="1">Liverpool</strain>
        <tissue evidence="1">Salivary glands</tissue>
    </source>
</reference>
<dbReference type="EMBL" id="GDUN01000500">
    <property type="protein sequence ID" value="JAN95419.1"/>
    <property type="molecule type" value="mRNA"/>
</dbReference>
<organism evidence="1">
    <name type="scientific">Aedes aegypti</name>
    <name type="common">Yellowfever mosquito</name>
    <name type="synonym">Culex aegypti</name>
    <dbReference type="NCBI Taxonomy" id="7159"/>
    <lineage>
        <taxon>Eukaryota</taxon>
        <taxon>Metazoa</taxon>
        <taxon>Ecdysozoa</taxon>
        <taxon>Arthropoda</taxon>
        <taxon>Hexapoda</taxon>
        <taxon>Insecta</taxon>
        <taxon>Pterygota</taxon>
        <taxon>Neoptera</taxon>
        <taxon>Endopterygota</taxon>
        <taxon>Diptera</taxon>
        <taxon>Nematocera</taxon>
        <taxon>Culicoidea</taxon>
        <taxon>Culicidae</taxon>
        <taxon>Culicinae</taxon>
        <taxon>Aedini</taxon>
        <taxon>Aedes</taxon>
        <taxon>Stegomyia</taxon>
    </lineage>
</organism>
<sequence>MLIRISSSENYVNSIAGNPCNREGFISLVHKETVGFGFSFATGYFFPWIASWNRCLLLCLQAPMIESFIL</sequence>
<protein>
    <submittedName>
        <fullName evidence="1">Uncharacterized protein</fullName>
    </submittedName>
</protein>
<accession>A0A0P6J5K6</accession>
<name>A0A0P6J5K6_AEDAE</name>
<dbReference type="AlphaFoldDB" id="A0A0P6J5K6"/>